<dbReference type="EC" id="3.3.2.1" evidence="2"/>
<name>A0A0K8NXS5_PISS1</name>
<reference evidence="2 3" key="2">
    <citation type="journal article" date="2016" name="Science">
        <title>A bacterium that degrades and assimilates poly(ethylene terephthalate).</title>
        <authorList>
            <person name="Yoshida S."/>
            <person name="Hiraga K."/>
            <person name="Takehana T."/>
            <person name="Taniguchi I."/>
            <person name="Yamaji H."/>
            <person name="Maeda Y."/>
            <person name="Toyohara K."/>
            <person name="Miyamoto K."/>
            <person name="Kimura Y."/>
            <person name="Oda K."/>
        </authorList>
    </citation>
    <scope>NUCLEOTIDE SEQUENCE [LARGE SCALE GENOMIC DNA]</scope>
    <source>
        <strain evidence="3">NBRC 110686 / TISTR 2288 / 201-F6</strain>
    </source>
</reference>
<dbReference type="InterPro" id="IPR000868">
    <property type="entry name" value="Isochorismatase-like_dom"/>
</dbReference>
<comment type="caution">
    <text evidence="2">The sequence shown here is derived from an EMBL/GenBank/DDBJ whole genome shotgun (WGS) entry which is preliminary data.</text>
</comment>
<dbReference type="InterPro" id="IPR036380">
    <property type="entry name" value="Isochorismatase-like_sf"/>
</dbReference>
<dbReference type="PANTHER" id="PTHR14119">
    <property type="entry name" value="HYDROLASE"/>
    <property type="match status" value="1"/>
</dbReference>
<reference evidence="3" key="1">
    <citation type="submission" date="2015-07" db="EMBL/GenBank/DDBJ databases">
        <title>Discovery of a poly(ethylene terephthalate assimilation.</title>
        <authorList>
            <person name="Yoshida S."/>
            <person name="Hiraga K."/>
            <person name="Takehana T."/>
            <person name="Taniguchi I."/>
            <person name="Yamaji H."/>
            <person name="Maeda Y."/>
            <person name="Toyohara K."/>
            <person name="Miyamoto K."/>
            <person name="Kimura Y."/>
            <person name="Oda K."/>
        </authorList>
    </citation>
    <scope>NUCLEOTIDE SEQUENCE [LARGE SCALE GENOMIC DNA]</scope>
    <source>
        <strain evidence="3">NBRC 110686 / TISTR 2288 / 201-F6</strain>
    </source>
</reference>
<sequence>MSADDPLRRLDADRAVLVLVDYQQRLLPALDGGEAALADALALADLARALAVPVLGTEQNPDGLGPNHPALRERCARTLPKQHFDACEDGLGAAIADARPLPPGGGPADVVIAGCEAHVCLLQTALGLRRAGHAVWAVASACASRRAEDRALGLQRLQAAGVGLVAWEMVAFEWLQHARHPRFKAVLPLIKGRPA</sequence>
<proteinExistence type="predicted"/>
<evidence type="ECO:0000313" key="3">
    <source>
        <dbReference type="Proteomes" id="UP000037660"/>
    </source>
</evidence>
<protein>
    <submittedName>
        <fullName evidence="2">Isochorismatase</fullName>
        <ecNumber evidence="2">3.3.2.1</ecNumber>
    </submittedName>
</protein>
<keyword evidence="3" id="KW-1185">Reference proteome</keyword>
<dbReference type="RefSeq" id="WP_231638004.1">
    <property type="nucleotide sequence ID" value="NZ_BBYR01000009.1"/>
</dbReference>
<dbReference type="STRING" id="1547922.ISF6_5438"/>
<dbReference type="Gene3D" id="3.40.50.850">
    <property type="entry name" value="Isochorismatase-like"/>
    <property type="match status" value="1"/>
</dbReference>
<dbReference type="PANTHER" id="PTHR14119:SF3">
    <property type="entry name" value="ISOCHORISMATASE DOMAIN-CONTAINING PROTEIN 2"/>
    <property type="match status" value="1"/>
</dbReference>
<dbReference type="AlphaFoldDB" id="A0A0K8NXS5"/>
<dbReference type="GO" id="GO:0008908">
    <property type="term" value="F:isochorismatase activity"/>
    <property type="evidence" value="ECO:0007669"/>
    <property type="project" value="UniProtKB-EC"/>
</dbReference>
<keyword evidence="2" id="KW-0378">Hydrolase</keyword>
<gene>
    <name evidence="2" type="ORF">ISF6_5438</name>
</gene>
<dbReference type="EMBL" id="BBYR01000009">
    <property type="protein sequence ID" value="GAP34730.1"/>
    <property type="molecule type" value="Genomic_DNA"/>
</dbReference>
<organism evidence="2 3">
    <name type="scientific">Piscinibacter sakaiensis</name>
    <name type="common">Ideonella sakaiensis</name>
    <dbReference type="NCBI Taxonomy" id="1547922"/>
    <lineage>
        <taxon>Bacteria</taxon>
        <taxon>Pseudomonadati</taxon>
        <taxon>Pseudomonadota</taxon>
        <taxon>Betaproteobacteria</taxon>
        <taxon>Burkholderiales</taxon>
        <taxon>Sphaerotilaceae</taxon>
        <taxon>Piscinibacter</taxon>
    </lineage>
</organism>
<dbReference type="Pfam" id="PF00857">
    <property type="entry name" value="Isochorismatase"/>
    <property type="match status" value="1"/>
</dbReference>
<accession>A0A0K8NXS5</accession>
<dbReference type="Proteomes" id="UP000037660">
    <property type="component" value="Unassembled WGS sequence"/>
</dbReference>
<evidence type="ECO:0000313" key="2">
    <source>
        <dbReference type="EMBL" id="GAP34730.1"/>
    </source>
</evidence>
<feature type="domain" description="Isochorismatase-like" evidence="1">
    <location>
        <begin position="16"/>
        <end position="168"/>
    </location>
</feature>
<dbReference type="InterPro" id="IPR050993">
    <property type="entry name" value="Isochorismatase_domain"/>
</dbReference>
<dbReference type="SUPFAM" id="SSF52499">
    <property type="entry name" value="Isochorismatase-like hydrolases"/>
    <property type="match status" value="1"/>
</dbReference>
<evidence type="ECO:0000259" key="1">
    <source>
        <dbReference type="Pfam" id="PF00857"/>
    </source>
</evidence>